<protein>
    <submittedName>
        <fullName evidence="4">Cadherin-like protein</fullName>
    </submittedName>
</protein>
<evidence type="ECO:0000259" key="3">
    <source>
        <dbReference type="Pfam" id="PF12733"/>
    </source>
</evidence>
<evidence type="ECO:0000313" key="5">
    <source>
        <dbReference type="Proteomes" id="UP000294743"/>
    </source>
</evidence>
<feature type="region of interest" description="Disordered" evidence="1">
    <location>
        <begin position="126"/>
        <end position="159"/>
    </location>
</feature>
<organism evidence="4 5">
    <name type="scientific">Breznakia blatticola</name>
    <dbReference type="NCBI Taxonomy" id="1754012"/>
    <lineage>
        <taxon>Bacteria</taxon>
        <taxon>Bacillati</taxon>
        <taxon>Bacillota</taxon>
        <taxon>Erysipelotrichia</taxon>
        <taxon>Erysipelotrichales</taxon>
        <taxon>Erysipelotrichaceae</taxon>
        <taxon>Breznakia</taxon>
    </lineage>
</organism>
<gene>
    <name evidence="4" type="ORF">EDD63_1596</name>
</gene>
<feature type="compositionally biased region" description="Low complexity" evidence="1">
    <location>
        <begin position="130"/>
        <end position="148"/>
    </location>
</feature>
<keyword evidence="2" id="KW-1133">Transmembrane helix</keyword>
<sequence length="453" mass="48433">MKSKLSKIVILALMVIMSVGFIGKPNPNPVSKNASSWLSGNTIVLGQSYTVTVSAPNAAGYVSASASNGSVSPAGQIWVDGGSVSFTVTPVAVGTSTVSVSGVLASYDTGVDANYGWSGSVNVVNAVNQNPETPGNSGNSGNTGTETPTKPEETKPKTTLTLSTLSVSPGTLSPAFDPSTTGYNVELTSDKKQITVDARATDGKATVSGTGKHAIKEGDNTIEVVTSDEEGNKQVYTIKVTVEKAPTVFLENSDIGKGKFGILQLMSAPLTPGFDDATIKIDGKDVEVRKSEKMGITLVYMVNEQGKRNFYIYDEKTKEIISIYIPVSLKGRSYAIVTPQVDYTKEIDVTKATVQIDKQNFDGWKFKDQKLKDYALVYLMNDKGVSGLYQFEASEDTLQLYNNTAAITMEEYKELANKSSMLPVMFGVSGILGLMTIGSIIAFLLMKKRINTK</sequence>
<feature type="transmembrane region" description="Helical" evidence="2">
    <location>
        <begin position="421"/>
        <end position="445"/>
    </location>
</feature>
<name>A0A4R7Z8J9_9FIRM</name>
<accession>A0A4R7Z8J9</accession>
<proteinExistence type="predicted"/>
<keyword evidence="5" id="KW-1185">Reference proteome</keyword>
<dbReference type="Proteomes" id="UP000294743">
    <property type="component" value="Unassembled WGS sequence"/>
</dbReference>
<feature type="domain" description="Cadherin-like beta-sandwich-like" evidence="3">
    <location>
        <begin position="163"/>
        <end position="241"/>
    </location>
</feature>
<dbReference type="Pfam" id="PF12733">
    <property type="entry name" value="Cadherin-like"/>
    <property type="match status" value="1"/>
</dbReference>
<keyword evidence="2" id="KW-0472">Membrane</keyword>
<dbReference type="AlphaFoldDB" id="A0A4R7Z8J9"/>
<dbReference type="RefSeq" id="WP_166667633.1">
    <property type="nucleotide sequence ID" value="NZ_SODD01000059.1"/>
</dbReference>
<evidence type="ECO:0000256" key="2">
    <source>
        <dbReference type="SAM" id="Phobius"/>
    </source>
</evidence>
<evidence type="ECO:0000313" key="4">
    <source>
        <dbReference type="EMBL" id="TDW09702.1"/>
    </source>
</evidence>
<reference evidence="4 5" key="1">
    <citation type="submission" date="2019-03" db="EMBL/GenBank/DDBJ databases">
        <title>Genomic Encyclopedia of Type Strains, Phase IV (KMG-IV): sequencing the most valuable type-strain genomes for metagenomic binning, comparative biology and taxonomic classification.</title>
        <authorList>
            <person name="Goeker M."/>
        </authorList>
    </citation>
    <scope>NUCLEOTIDE SEQUENCE [LARGE SCALE GENOMIC DNA]</scope>
    <source>
        <strain evidence="4 5">DSM 28867</strain>
    </source>
</reference>
<dbReference type="EMBL" id="SODD01000059">
    <property type="protein sequence ID" value="TDW09702.1"/>
    <property type="molecule type" value="Genomic_DNA"/>
</dbReference>
<evidence type="ECO:0000256" key="1">
    <source>
        <dbReference type="SAM" id="MobiDB-lite"/>
    </source>
</evidence>
<keyword evidence="2" id="KW-0812">Transmembrane</keyword>
<dbReference type="InterPro" id="IPR025883">
    <property type="entry name" value="Cadherin-like_domain"/>
</dbReference>
<comment type="caution">
    <text evidence="4">The sequence shown here is derived from an EMBL/GenBank/DDBJ whole genome shotgun (WGS) entry which is preliminary data.</text>
</comment>